<sequence length="257" mass="27443">MYPGELKPVLTALVMPPAAPLLLLGLGLLWRKRALGGLLCLLGLASLWLLSCNAVAVWLAQTLLPQTSALPPATAAAALHARQVQAVVVLGGGVRPTSPEYATPQPTADTAGRLRYGVWLARQAKLPLAFAGGVGWANSGTAAPSEGAMARALVTQDYGLALHWVDDRSRDTAENAAYMQALLAPEGVQRIALVTHAWHMPRAQQAFERAGFTVTPAPTGFTLPQQRKLLEWLPTGYGLLASREVLREWLGLRMVGH</sequence>
<dbReference type="InterPro" id="IPR014729">
    <property type="entry name" value="Rossmann-like_a/b/a_fold"/>
</dbReference>
<evidence type="ECO:0000313" key="4">
    <source>
        <dbReference type="Proteomes" id="UP001180487"/>
    </source>
</evidence>
<dbReference type="InterPro" id="IPR003848">
    <property type="entry name" value="DUF218"/>
</dbReference>
<dbReference type="EMBL" id="JAVDXT010000001">
    <property type="protein sequence ID" value="MDR7376952.1"/>
    <property type="molecule type" value="Genomic_DNA"/>
</dbReference>
<organism evidence="3 4">
    <name type="scientific">Rhodoferax ferrireducens</name>
    <dbReference type="NCBI Taxonomy" id="192843"/>
    <lineage>
        <taxon>Bacteria</taxon>
        <taxon>Pseudomonadati</taxon>
        <taxon>Pseudomonadota</taxon>
        <taxon>Betaproteobacteria</taxon>
        <taxon>Burkholderiales</taxon>
        <taxon>Comamonadaceae</taxon>
        <taxon>Rhodoferax</taxon>
    </lineage>
</organism>
<dbReference type="RefSeq" id="WP_310372275.1">
    <property type="nucleotide sequence ID" value="NZ_JAVDXT010000001.1"/>
</dbReference>
<name>A0ABU2C6T5_9BURK</name>
<evidence type="ECO:0000259" key="2">
    <source>
        <dbReference type="Pfam" id="PF02698"/>
    </source>
</evidence>
<dbReference type="Proteomes" id="UP001180487">
    <property type="component" value="Unassembled WGS sequence"/>
</dbReference>
<dbReference type="PANTHER" id="PTHR30336">
    <property type="entry name" value="INNER MEMBRANE PROTEIN, PROBABLE PERMEASE"/>
    <property type="match status" value="1"/>
</dbReference>
<keyword evidence="4" id="KW-1185">Reference proteome</keyword>
<dbReference type="PANTHER" id="PTHR30336:SF4">
    <property type="entry name" value="ENVELOPE BIOGENESIS FACTOR ELYC"/>
    <property type="match status" value="1"/>
</dbReference>
<protein>
    <submittedName>
        <fullName evidence="3">Uncharacterized SAM-binding protein YcdF (DUF218 family)</fullName>
    </submittedName>
</protein>
<feature type="domain" description="DUF218" evidence="2">
    <location>
        <begin position="85"/>
        <end position="251"/>
    </location>
</feature>
<keyword evidence="1" id="KW-0812">Transmembrane</keyword>
<dbReference type="Pfam" id="PF02698">
    <property type="entry name" value="DUF218"/>
    <property type="match status" value="1"/>
</dbReference>
<gene>
    <name evidence="3" type="ORF">J2X19_001610</name>
</gene>
<evidence type="ECO:0000256" key="1">
    <source>
        <dbReference type="SAM" id="Phobius"/>
    </source>
</evidence>
<dbReference type="CDD" id="cd06259">
    <property type="entry name" value="YdcF-like"/>
    <property type="match status" value="1"/>
</dbReference>
<reference evidence="3 4" key="1">
    <citation type="submission" date="2023-07" db="EMBL/GenBank/DDBJ databases">
        <title>Sorghum-associated microbial communities from plants grown in Nebraska, USA.</title>
        <authorList>
            <person name="Schachtman D."/>
        </authorList>
    </citation>
    <scope>NUCLEOTIDE SEQUENCE [LARGE SCALE GENOMIC DNA]</scope>
    <source>
        <strain evidence="3 4">BE313</strain>
    </source>
</reference>
<evidence type="ECO:0000313" key="3">
    <source>
        <dbReference type="EMBL" id="MDR7376952.1"/>
    </source>
</evidence>
<accession>A0ABU2C6T5</accession>
<dbReference type="InterPro" id="IPR051599">
    <property type="entry name" value="Cell_Envelope_Assoc"/>
</dbReference>
<feature type="transmembrane region" description="Helical" evidence="1">
    <location>
        <begin position="37"/>
        <end position="60"/>
    </location>
</feature>
<keyword evidence="1" id="KW-0472">Membrane</keyword>
<dbReference type="Gene3D" id="3.40.50.620">
    <property type="entry name" value="HUPs"/>
    <property type="match status" value="1"/>
</dbReference>
<comment type="caution">
    <text evidence="3">The sequence shown here is derived from an EMBL/GenBank/DDBJ whole genome shotgun (WGS) entry which is preliminary data.</text>
</comment>
<feature type="transmembrane region" description="Helical" evidence="1">
    <location>
        <begin position="12"/>
        <end position="30"/>
    </location>
</feature>
<keyword evidence="1" id="KW-1133">Transmembrane helix</keyword>
<proteinExistence type="predicted"/>